<dbReference type="InterPro" id="IPR008144">
    <property type="entry name" value="Guanylate_kin-like_dom"/>
</dbReference>
<keyword evidence="4 9" id="KW-0808">Transferase</keyword>
<accession>A0A286G1H5</accession>
<feature type="region of interest" description="Disordered" evidence="10">
    <location>
        <begin position="1"/>
        <end position="20"/>
    </location>
</feature>
<reference evidence="12 13" key="1">
    <citation type="submission" date="2017-09" db="EMBL/GenBank/DDBJ databases">
        <authorList>
            <person name="Ehlers B."/>
            <person name="Leendertz F.H."/>
        </authorList>
    </citation>
    <scope>NUCLEOTIDE SEQUENCE [LARGE SCALE GENOMIC DNA]</scope>
    <source>
        <strain evidence="12 13">USBA 140</strain>
    </source>
</reference>
<evidence type="ECO:0000256" key="9">
    <source>
        <dbReference type="HAMAP-Rule" id="MF_00328"/>
    </source>
</evidence>
<dbReference type="EC" id="2.7.4.8" evidence="2 9"/>
<protein>
    <recommendedName>
        <fullName evidence="3 9">Guanylate kinase</fullName>
        <ecNumber evidence="2 9">2.7.4.8</ecNumber>
    </recommendedName>
    <alternativeName>
        <fullName evidence="8 9">GMP kinase</fullName>
    </alternativeName>
</protein>
<evidence type="ECO:0000256" key="1">
    <source>
        <dbReference type="ARBA" id="ARBA00005790"/>
    </source>
</evidence>
<comment type="subcellular location">
    <subcellularLocation>
        <location evidence="9">Cytoplasm</location>
    </subcellularLocation>
</comment>
<keyword evidence="9" id="KW-0963">Cytoplasm</keyword>
<evidence type="ECO:0000256" key="4">
    <source>
        <dbReference type="ARBA" id="ARBA00022679"/>
    </source>
</evidence>
<dbReference type="PANTHER" id="PTHR23117:SF13">
    <property type="entry name" value="GUANYLATE KINASE"/>
    <property type="match status" value="1"/>
</dbReference>
<evidence type="ECO:0000256" key="10">
    <source>
        <dbReference type="SAM" id="MobiDB-lite"/>
    </source>
</evidence>
<dbReference type="Proteomes" id="UP000219621">
    <property type="component" value="Unassembled WGS sequence"/>
</dbReference>
<evidence type="ECO:0000256" key="6">
    <source>
        <dbReference type="ARBA" id="ARBA00022777"/>
    </source>
</evidence>
<organism evidence="12 13">
    <name type="scientific">Caenispirillum bisanense</name>
    <dbReference type="NCBI Taxonomy" id="414052"/>
    <lineage>
        <taxon>Bacteria</taxon>
        <taxon>Pseudomonadati</taxon>
        <taxon>Pseudomonadota</taxon>
        <taxon>Alphaproteobacteria</taxon>
        <taxon>Rhodospirillales</taxon>
        <taxon>Novispirillaceae</taxon>
        <taxon>Caenispirillum</taxon>
    </lineage>
</organism>
<dbReference type="GO" id="GO:0004385">
    <property type="term" value="F:GMP kinase activity"/>
    <property type="evidence" value="ECO:0007669"/>
    <property type="project" value="UniProtKB-UniRule"/>
</dbReference>
<name>A0A286G1H5_9PROT</name>
<evidence type="ECO:0000256" key="7">
    <source>
        <dbReference type="ARBA" id="ARBA00022840"/>
    </source>
</evidence>
<dbReference type="EMBL" id="OCNJ01000001">
    <property type="protein sequence ID" value="SOD89397.1"/>
    <property type="molecule type" value="Genomic_DNA"/>
</dbReference>
<gene>
    <name evidence="9" type="primary">gmk</name>
    <name evidence="12" type="ORF">SAMN05421508_101206</name>
</gene>
<dbReference type="NCBIfam" id="TIGR03263">
    <property type="entry name" value="guanyl_kin"/>
    <property type="match status" value="1"/>
</dbReference>
<dbReference type="InterPro" id="IPR027417">
    <property type="entry name" value="P-loop_NTPase"/>
</dbReference>
<feature type="domain" description="Guanylate kinase-like" evidence="11">
    <location>
        <begin position="27"/>
        <end position="206"/>
    </location>
</feature>
<keyword evidence="5 9" id="KW-0547">Nucleotide-binding</keyword>
<evidence type="ECO:0000256" key="5">
    <source>
        <dbReference type="ARBA" id="ARBA00022741"/>
    </source>
</evidence>
<dbReference type="SUPFAM" id="SSF52540">
    <property type="entry name" value="P-loop containing nucleoside triphosphate hydrolases"/>
    <property type="match status" value="1"/>
</dbReference>
<dbReference type="OrthoDB" id="9808150at2"/>
<dbReference type="HAMAP" id="MF_00328">
    <property type="entry name" value="Guanylate_kinase"/>
    <property type="match status" value="1"/>
</dbReference>
<evidence type="ECO:0000259" key="11">
    <source>
        <dbReference type="PROSITE" id="PS50052"/>
    </source>
</evidence>
<evidence type="ECO:0000256" key="3">
    <source>
        <dbReference type="ARBA" id="ARBA00016296"/>
    </source>
</evidence>
<feature type="binding site" evidence="9">
    <location>
        <begin position="34"/>
        <end position="41"/>
    </location>
    <ligand>
        <name>ATP</name>
        <dbReference type="ChEBI" id="CHEBI:30616"/>
    </ligand>
</feature>
<evidence type="ECO:0000313" key="12">
    <source>
        <dbReference type="EMBL" id="SOD89397.1"/>
    </source>
</evidence>
<dbReference type="FunFam" id="3.30.63.10:FF:000002">
    <property type="entry name" value="Guanylate kinase 1"/>
    <property type="match status" value="1"/>
</dbReference>
<evidence type="ECO:0000313" key="13">
    <source>
        <dbReference type="Proteomes" id="UP000219621"/>
    </source>
</evidence>
<evidence type="ECO:0000256" key="2">
    <source>
        <dbReference type="ARBA" id="ARBA00012961"/>
    </source>
</evidence>
<dbReference type="PROSITE" id="PS50052">
    <property type="entry name" value="GUANYLATE_KINASE_2"/>
    <property type="match status" value="1"/>
</dbReference>
<sequence length="230" mass="25351">MTAAPTDTAAPASEAAAGSGTRIRRRGLMLVLSSPSGAGKTTISRALLERDDNLAMSVSVTTRPARPGEVDGRDYHFIGVETYKRMVERSELLEHARVFDNFYGTPRGPVMDSLTAGHDVLFDIDWQGTQQLAANARDDLVSVFILPPTVEELERRLRGRAQDPEEVVRKRMAKAADEMSHWPEYDYVIVNTDVESSIRSVAAILHAERLKRARQVGLAEFVNGMRGAEG</sequence>
<evidence type="ECO:0000256" key="8">
    <source>
        <dbReference type="ARBA" id="ARBA00030128"/>
    </source>
</evidence>
<dbReference type="InterPro" id="IPR020590">
    <property type="entry name" value="Guanylate_kinase_CS"/>
</dbReference>
<dbReference type="Pfam" id="PF00625">
    <property type="entry name" value="Guanylate_kin"/>
    <property type="match status" value="1"/>
</dbReference>
<dbReference type="AlphaFoldDB" id="A0A286G1H5"/>
<dbReference type="GO" id="GO:0005829">
    <property type="term" value="C:cytosol"/>
    <property type="evidence" value="ECO:0007669"/>
    <property type="project" value="TreeGrafter"/>
</dbReference>
<dbReference type="SMART" id="SM00072">
    <property type="entry name" value="GuKc"/>
    <property type="match status" value="1"/>
</dbReference>
<dbReference type="GO" id="GO:0005524">
    <property type="term" value="F:ATP binding"/>
    <property type="evidence" value="ECO:0007669"/>
    <property type="project" value="UniProtKB-UniRule"/>
</dbReference>
<dbReference type="Gene3D" id="3.30.63.10">
    <property type="entry name" value="Guanylate Kinase phosphate binding domain"/>
    <property type="match status" value="1"/>
</dbReference>
<keyword evidence="6 9" id="KW-0418">Kinase</keyword>
<dbReference type="PANTHER" id="PTHR23117">
    <property type="entry name" value="GUANYLATE KINASE-RELATED"/>
    <property type="match status" value="1"/>
</dbReference>
<comment type="catalytic activity">
    <reaction evidence="9">
        <text>GMP + ATP = GDP + ADP</text>
        <dbReference type="Rhea" id="RHEA:20780"/>
        <dbReference type="ChEBI" id="CHEBI:30616"/>
        <dbReference type="ChEBI" id="CHEBI:58115"/>
        <dbReference type="ChEBI" id="CHEBI:58189"/>
        <dbReference type="ChEBI" id="CHEBI:456216"/>
        <dbReference type="EC" id="2.7.4.8"/>
    </reaction>
</comment>
<keyword evidence="13" id="KW-1185">Reference proteome</keyword>
<dbReference type="InterPro" id="IPR008145">
    <property type="entry name" value="GK/Ca_channel_bsu"/>
</dbReference>
<dbReference type="CDD" id="cd00071">
    <property type="entry name" value="GMPK"/>
    <property type="match status" value="1"/>
</dbReference>
<comment type="function">
    <text evidence="9">Essential for recycling GMP and indirectly, cGMP.</text>
</comment>
<dbReference type="InterPro" id="IPR017665">
    <property type="entry name" value="Guanylate_kinase"/>
</dbReference>
<keyword evidence="7 9" id="KW-0067">ATP-binding</keyword>
<proteinExistence type="inferred from homology"/>
<comment type="similarity">
    <text evidence="1 9">Belongs to the guanylate kinase family.</text>
</comment>
<dbReference type="PROSITE" id="PS00856">
    <property type="entry name" value="GUANYLATE_KINASE_1"/>
    <property type="match status" value="1"/>
</dbReference>
<dbReference type="Gene3D" id="3.40.50.300">
    <property type="entry name" value="P-loop containing nucleotide triphosphate hydrolases"/>
    <property type="match status" value="2"/>
</dbReference>